<dbReference type="SMART" id="SM00355">
    <property type="entry name" value="ZnF_C2H2"/>
    <property type="match status" value="2"/>
</dbReference>
<keyword evidence="1" id="KW-0479">Metal-binding</keyword>
<dbReference type="KEGG" id="goe:114828379"/>
<proteinExistence type="predicted"/>
<dbReference type="PROSITE" id="PS50157">
    <property type="entry name" value="ZINC_FINGER_C2H2_2"/>
    <property type="match status" value="2"/>
</dbReference>
<dbReference type="GO" id="GO:0005634">
    <property type="term" value="C:nucleus"/>
    <property type="evidence" value="ECO:0007669"/>
    <property type="project" value="UniProtKB-ARBA"/>
</dbReference>
<dbReference type="GeneID" id="114828379"/>
<keyword evidence="7" id="KW-1185">Reference proteome</keyword>
<dbReference type="PANTHER" id="PTHR46105:SF28">
    <property type="entry name" value="ZINC FINGER PROTEIN 37-LIKE"/>
    <property type="match status" value="1"/>
</dbReference>
<keyword evidence="2 4" id="KW-0863">Zinc-finger</keyword>
<feature type="domain" description="C2H2-type" evidence="6">
    <location>
        <begin position="48"/>
        <end position="75"/>
    </location>
</feature>
<evidence type="ECO:0000256" key="3">
    <source>
        <dbReference type="ARBA" id="ARBA00022833"/>
    </source>
</evidence>
<evidence type="ECO:0000256" key="2">
    <source>
        <dbReference type="ARBA" id="ARBA00022771"/>
    </source>
</evidence>
<protein>
    <submittedName>
        <fullName evidence="8">Zinc finger protein 214-like</fullName>
    </submittedName>
</protein>
<dbReference type="PANTHER" id="PTHR46105">
    <property type="entry name" value="AGAP004733-PA"/>
    <property type="match status" value="1"/>
</dbReference>
<evidence type="ECO:0000256" key="4">
    <source>
        <dbReference type="PROSITE-ProRule" id="PRU00042"/>
    </source>
</evidence>
<feature type="compositionally biased region" description="Low complexity" evidence="5">
    <location>
        <begin position="16"/>
        <end position="37"/>
    </location>
</feature>
<dbReference type="SUPFAM" id="SSF57667">
    <property type="entry name" value="beta-beta-alpha zinc fingers"/>
    <property type="match status" value="1"/>
</dbReference>
<evidence type="ECO:0000256" key="5">
    <source>
        <dbReference type="SAM" id="MobiDB-lite"/>
    </source>
</evidence>
<keyword evidence="3" id="KW-0862">Zinc</keyword>
<gene>
    <name evidence="8" type="primary">LOC114828379</name>
</gene>
<organism evidence="7 8">
    <name type="scientific">Galendromus occidentalis</name>
    <name type="common">western predatory mite</name>
    <dbReference type="NCBI Taxonomy" id="34638"/>
    <lineage>
        <taxon>Eukaryota</taxon>
        <taxon>Metazoa</taxon>
        <taxon>Ecdysozoa</taxon>
        <taxon>Arthropoda</taxon>
        <taxon>Chelicerata</taxon>
        <taxon>Arachnida</taxon>
        <taxon>Acari</taxon>
        <taxon>Parasitiformes</taxon>
        <taxon>Mesostigmata</taxon>
        <taxon>Gamasina</taxon>
        <taxon>Phytoseioidea</taxon>
        <taxon>Phytoseiidae</taxon>
        <taxon>Typhlodrominae</taxon>
        <taxon>Galendromus</taxon>
    </lineage>
</organism>
<feature type="region of interest" description="Disordered" evidence="5">
    <location>
        <begin position="1"/>
        <end position="43"/>
    </location>
</feature>
<dbReference type="GO" id="GO:0000978">
    <property type="term" value="F:RNA polymerase II cis-regulatory region sequence-specific DNA binding"/>
    <property type="evidence" value="ECO:0007669"/>
    <property type="project" value="TreeGrafter"/>
</dbReference>
<evidence type="ECO:0000259" key="6">
    <source>
        <dbReference type="PROSITE" id="PS50157"/>
    </source>
</evidence>
<dbReference type="InterPro" id="IPR013087">
    <property type="entry name" value="Znf_C2H2_type"/>
</dbReference>
<reference evidence="8" key="1">
    <citation type="submission" date="2025-08" db="UniProtKB">
        <authorList>
            <consortium name="RefSeq"/>
        </authorList>
    </citation>
    <scope>IDENTIFICATION</scope>
</reference>
<feature type="compositionally biased region" description="Polar residues" evidence="5">
    <location>
        <begin position="1"/>
        <end position="12"/>
    </location>
</feature>
<name>A0AAJ7WJD3_9ACAR</name>
<dbReference type="GO" id="GO:0008270">
    <property type="term" value="F:zinc ion binding"/>
    <property type="evidence" value="ECO:0007669"/>
    <property type="project" value="UniProtKB-KW"/>
</dbReference>
<accession>A0AAJ7WJD3</accession>
<dbReference type="AlphaFoldDB" id="A0AAJ7WJD3"/>
<dbReference type="Pfam" id="PF00096">
    <property type="entry name" value="zf-C2H2"/>
    <property type="match status" value="1"/>
</dbReference>
<evidence type="ECO:0000313" key="8">
    <source>
        <dbReference type="RefSeq" id="XP_028968103.1"/>
    </source>
</evidence>
<dbReference type="InterPro" id="IPR036236">
    <property type="entry name" value="Znf_C2H2_sf"/>
</dbReference>
<feature type="domain" description="C2H2-type" evidence="6">
    <location>
        <begin position="76"/>
        <end position="104"/>
    </location>
</feature>
<dbReference type="InterPro" id="IPR050457">
    <property type="entry name" value="ZnFinger_BTB_dom_contain"/>
</dbReference>
<dbReference type="RefSeq" id="XP_028968103.1">
    <property type="nucleotide sequence ID" value="XM_029112270.1"/>
</dbReference>
<evidence type="ECO:0000256" key="1">
    <source>
        <dbReference type="ARBA" id="ARBA00022723"/>
    </source>
</evidence>
<dbReference type="Gene3D" id="3.30.160.60">
    <property type="entry name" value="Classic Zinc Finger"/>
    <property type="match status" value="2"/>
</dbReference>
<dbReference type="GO" id="GO:0000981">
    <property type="term" value="F:DNA-binding transcription factor activity, RNA polymerase II-specific"/>
    <property type="evidence" value="ECO:0007669"/>
    <property type="project" value="TreeGrafter"/>
</dbReference>
<dbReference type="FunFam" id="3.30.160.60:FF:000446">
    <property type="entry name" value="Zinc finger protein"/>
    <property type="match status" value="1"/>
</dbReference>
<dbReference type="Proteomes" id="UP000694867">
    <property type="component" value="Unplaced"/>
</dbReference>
<evidence type="ECO:0000313" key="7">
    <source>
        <dbReference type="Proteomes" id="UP000694867"/>
    </source>
</evidence>
<sequence length="133" mass="14561">MDSFGASTSPPGQGSGSSNNNNNNNNLNHVNHNSSNGRKSYNQTTTPVKCDFCSYETTHRANMYRHKKTHTGVKNYECSICGVMTTRSDNLRQHMLAKHGYVAPHISHNSSGATDMILPITIFGNSNNNSNIS</sequence>